<feature type="domain" description="Tf2-1-like SH3-like" evidence="1">
    <location>
        <begin position="69"/>
        <end position="134"/>
    </location>
</feature>
<keyword evidence="3" id="KW-1185">Reference proteome</keyword>
<dbReference type="PANTHER" id="PTHR46148:SF60">
    <property type="entry name" value="CHROMO DOMAIN-CONTAINING PROTEIN"/>
    <property type="match status" value="1"/>
</dbReference>
<dbReference type="InterPro" id="IPR056924">
    <property type="entry name" value="SH3_Tf2-1"/>
</dbReference>
<reference evidence="2 3" key="1">
    <citation type="submission" date="2024-03" db="EMBL/GenBank/DDBJ databases">
        <authorList>
            <person name="Martinez-Hernandez J."/>
        </authorList>
    </citation>
    <scope>NUCLEOTIDE SEQUENCE [LARGE SCALE GENOMIC DNA]</scope>
</reference>
<gene>
    <name evidence="2" type="ORF">LLUT_LOCUS9399</name>
</gene>
<dbReference type="EMBL" id="CAXHTB010000006">
    <property type="protein sequence ID" value="CAL0308339.1"/>
    <property type="molecule type" value="Genomic_DNA"/>
</dbReference>
<accession>A0AAV1WH23</accession>
<dbReference type="AlphaFoldDB" id="A0AAV1WH23"/>
<sequence>MAPYEALYGRKCRTPLCWFETGENLILGLDVVQQTTEKIRMIRENMKTAQSRQKSYYDKRRNPLSFEEGDHVFMRVVPTTGIGRLLKARKLTPKFIGPYQILRKVGTVAYQIALPPLLSNMHNVFHVSQLRKYVSDPSHIIEPDSIQLKDNLTFETLPIRIGDRSVKILRGKEIALVKVIWSQTNGEDATWEVKEAMRKSYPHLFE</sequence>
<name>A0AAV1WH23_LUPLU</name>
<evidence type="ECO:0000259" key="1">
    <source>
        <dbReference type="Pfam" id="PF24626"/>
    </source>
</evidence>
<evidence type="ECO:0000313" key="2">
    <source>
        <dbReference type="EMBL" id="CAL0308339.1"/>
    </source>
</evidence>
<evidence type="ECO:0000313" key="3">
    <source>
        <dbReference type="Proteomes" id="UP001497480"/>
    </source>
</evidence>
<comment type="caution">
    <text evidence="2">The sequence shown here is derived from an EMBL/GenBank/DDBJ whole genome shotgun (WGS) entry which is preliminary data.</text>
</comment>
<dbReference type="Pfam" id="PF24626">
    <property type="entry name" value="SH3_Tf2-1"/>
    <property type="match status" value="1"/>
</dbReference>
<dbReference type="Proteomes" id="UP001497480">
    <property type="component" value="Unassembled WGS sequence"/>
</dbReference>
<proteinExistence type="predicted"/>
<organism evidence="2 3">
    <name type="scientific">Lupinus luteus</name>
    <name type="common">European yellow lupine</name>
    <dbReference type="NCBI Taxonomy" id="3873"/>
    <lineage>
        <taxon>Eukaryota</taxon>
        <taxon>Viridiplantae</taxon>
        <taxon>Streptophyta</taxon>
        <taxon>Embryophyta</taxon>
        <taxon>Tracheophyta</taxon>
        <taxon>Spermatophyta</taxon>
        <taxon>Magnoliopsida</taxon>
        <taxon>eudicotyledons</taxon>
        <taxon>Gunneridae</taxon>
        <taxon>Pentapetalae</taxon>
        <taxon>rosids</taxon>
        <taxon>fabids</taxon>
        <taxon>Fabales</taxon>
        <taxon>Fabaceae</taxon>
        <taxon>Papilionoideae</taxon>
        <taxon>50 kb inversion clade</taxon>
        <taxon>genistoids sensu lato</taxon>
        <taxon>core genistoids</taxon>
        <taxon>Genisteae</taxon>
        <taxon>Lupinus</taxon>
    </lineage>
</organism>
<dbReference type="PANTHER" id="PTHR46148">
    <property type="entry name" value="CHROMO DOMAIN-CONTAINING PROTEIN"/>
    <property type="match status" value="1"/>
</dbReference>
<protein>
    <recommendedName>
        <fullName evidence="1">Tf2-1-like SH3-like domain-containing protein</fullName>
    </recommendedName>
</protein>